<evidence type="ECO:0000313" key="2">
    <source>
        <dbReference type="Proteomes" id="UP000799771"/>
    </source>
</evidence>
<organism evidence="1 2">
    <name type="scientific">Dothidotthia symphoricarpi CBS 119687</name>
    <dbReference type="NCBI Taxonomy" id="1392245"/>
    <lineage>
        <taxon>Eukaryota</taxon>
        <taxon>Fungi</taxon>
        <taxon>Dikarya</taxon>
        <taxon>Ascomycota</taxon>
        <taxon>Pezizomycotina</taxon>
        <taxon>Dothideomycetes</taxon>
        <taxon>Pleosporomycetidae</taxon>
        <taxon>Pleosporales</taxon>
        <taxon>Dothidotthiaceae</taxon>
        <taxon>Dothidotthia</taxon>
    </lineage>
</organism>
<keyword evidence="2" id="KW-1185">Reference proteome</keyword>
<accession>A0A6A6ASL3</accession>
<proteinExistence type="predicted"/>
<protein>
    <submittedName>
        <fullName evidence="1">Uncharacterized protein</fullName>
    </submittedName>
</protein>
<gene>
    <name evidence="1" type="ORF">P153DRAFT_158438</name>
</gene>
<dbReference type="AlphaFoldDB" id="A0A6A6ASL3"/>
<reference evidence="1" key="1">
    <citation type="journal article" date="2020" name="Stud. Mycol.">
        <title>101 Dothideomycetes genomes: a test case for predicting lifestyles and emergence of pathogens.</title>
        <authorList>
            <person name="Haridas S."/>
            <person name="Albert R."/>
            <person name="Binder M."/>
            <person name="Bloem J."/>
            <person name="Labutti K."/>
            <person name="Salamov A."/>
            <person name="Andreopoulos B."/>
            <person name="Baker S."/>
            <person name="Barry K."/>
            <person name="Bills G."/>
            <person name="Bluhm B."/>
            <person name="Cannon C."/>
            <person name="Castanera R."/>
            <person name="Culley D."/>
            <person name="Daum C."/>
            <person name="Ezra D."/>
            <person name="Gonzalez J."/>
            <person name="Henrissat B."/>
            <person name="Kuo A."/>
            <person name="Liang C."/>
            <person name="Lipzen A."/>
            <person name="Lutzoni F."/>
            <person name="Magnuson J."/>
            <person name="Mondo S."/>
            <person name="Nolan M."/>
            <person name="Ohm R."/>
            <person name="Pangilinan J."/>
            <person name="Park H.-J."/>
            <person name="Ramirez L."/>
            <person name="Alfaro M."/>
            <person name="Sun H."/>
            <person name="Tritt A."/>
            <person name="Yoshinaga Y."/>
            <person name="Zwiers L.-H."/>
            <person name="Turgeon B."/>
            <person name="Goodwin S."/>
            <person name="Spatafora J."/>
            <person name="Crous P."/>
            <person name="Grigoriev I."/>
        </authorList>
    </citation>
    <scope>NUCLEOTIDE SEQUENCE</scope>
    <source>
        <strain evidence="1">CBS 119687</strain>
    </source>
</reference>
<dbReference type="GeneID" id="54402682"/>
<sequence length="91" mass="10149">MWWRLSWYTLRTMHHKRMSLTVLAETCSCGRKANAAKLASIETGNTASKHRAFCSTSWPTVTGESCVRVCSDGDCQVGRNLVKRASARLVD</sequence>
<dbReference type="RefSeq" id="XP_033527918.1">
    <property type="nucleotide sequence ID" value="XM_033662250.1"/>
</dbReference>
<dbReference type="EMBL" id="ML977499">
    <property type="protein sequence ID" value="KAF2133531.1"/>
    <property type="molecule type" value="Genomic_DNA"/>
</dbReference>
<name>A0A6A6ASL3_9PLEO</name>
<evidence type="ECO:0000313" key="1">
    <source>
        <dbReference type="EMBL" id="KAF2133531.1"/>
    </source>
</evidence>
<dbReference type="Proteomes" id="UP000799771">
    <property type="component" value="Unassembled WGS sequence"/>
</dbReference>